<dbReference type="EMBL" id="JAGETQ010000158">
    <property type="protein sequence ID" value="MBO1916580.1"/>
    <property type="molecule type" value="Genomic_DNA"/>
</dbReference>
<sequence>MAFQVAAESSSTGEVDNSLSSSRSPKLQGKISGASDRDELQEPFLLVENLFNSFW</sequence>
<feature type="region of interest" description="Disordered" evidence="1">
    <location>
        <begin position="1"/>
        <end position="35"/>
    </location>
</feature>
<gene>
    <name evidence="2" type="ORF">J4727_17980</name>
</gene>
<proteinExistence type="predicted"/>
<evidence type="ECO:0000313" key="3">
    <source>
        <dbReference type="Proteomes" id="UP000664477"/>
    </source>
</evidence>
<name>A0A939ND15_PRORE</name>
<evidence type="ECO:0000256" key="1">
    <source>
        <dbReference type="SAM" id="MobiDB-lite"/>
    </source>
</evidence>
<reference evidence="2" key="1">
    <citation type="submission" date="2021-03" db="EMBL/GenBank/DDBJ databases">
        <title>Molecular epidemiology and mechanisms of colistin and carbapenem resistance in Enterobacteriaceae from clinical isolates, the environment and porcine samples in Pretoria, South Africa.</title>
        <authorList>
            <person name="Bogoshi D."/>
            <person name="Mbelle N.M."/>
            <person name="Naidoo V."/>
            <person name="Osei Sekyere J."/>
        </authorList>
    </citation>
    <scope>NUCLEOTIDE SEQUENCE</scope>
    <source>
        <strain evidence="2">C052</strain>
    </source>
</reference>
<feature type="compositionally biased region" description="Polar residues" evidence="1">
    <location>
        <begin position="7"/>
        <end position="25"/>
    </location>
</feature>
<accession>A0A939ND15</accession>
<dbReference type="AlphaFoldDB" id="A0A939ND15"/>
<comment type="caution">
    <text evidence="2">The sequence shown here is derived from an EMBL/GenBank/DDBJ whole genome shotgun (WGS) entry which is preliminary data.</text>
</comment>
<protein>
    <submittedName>
        <fullName evidence="2">Uncharacterized protein</fullName>
    </submittedName>
</protein>
<evidence type="ECO:0000313" key="2">
    <source>
        <dbReference type="EMBL" id="MBO1916580.1"/>
    </source>
</evidence>
<organism evidence="2 3">
    <name type="scientific">Providencia rettgeri</name>
    <dbReference type="NCBI Taxonomy" id="587"/>
    <lineage>
        <taxon>Bacteria</taxon>
        <taxon>Pseudomonadati</taxon>
        <taxon>Pseudomonadota</taxon>
        <taxon>Gammaproteobacteria</taxon>
        <taxon>Enterobacterales</taxon>
        <taxon>Morganellaceae</taxon>
        <taxon>Providencia</taxon>
    </lineage>
</organism>
<dbReference type="Proteomes" id="UP000664477">
    <property type="component" value="Unassembled WGS sequence"/>
</dbReference>